<evidence type="ECO:0000313" key="1">
    <source>
        <dbReference type="EMBL" id="MTS01345.1"/>
    </source>
</evidence>
<name>A0A6A8V5S7_STRPA</name>
<reference evidence="1" key="1">
    <citation type="journal article" date="2019" name="Nat. Med.">
        <title>A library of human gut bacterial isolates paired with longitudinal multiomics data enables mechanistic microbiome research.</title>
        <authorList>
            <person name="Poyet M."/>
            <person name="Groussin M."/>
            <person name="Gibbons S.M."/>
            <person name="Avila-Pacheco J."/>
            <person name="Jiang X."/>
            <person name="Kearney S.M."/>
            <person name="Perrotta A.R."/>
            <person name="Berdy B."/>
            <person name="Zhao S."/>
            <person name="Lieberman T.D."/>
            <person name="Swanson P.K."/>
            <person name="Smith M."/>
            <person name="Roesemann S."/>
            <person name="Alexander J.E."/>
            <person name="Rich S.A."/>
            <person name="Livny J."/>
            <person name="Vlamakis H."/>
            <person name="Clish C."/>
            <person name="Bullock K."/>
            <person name="Deik A."/>
            <person name="Scott J."/>
            <person name="Pierce K.A."/>
            <person name="Xavier R.J."/>
            <person name="Alm E.J."/>
        </authorList>
    </citation>
    <scope>NUCLEOTIDE SEQUENCE</scope>
    <source>
        <strain evidence="1">BIOML-A6</strain>
    </source>
</reference>
<dbReference type="EMBL" id="WMZE01000002">
    <property type="protein sequence ID" value="MTS01345.1"/>
    <property type="molecule type" value="Genomic_DNA"/>
</dbReference>
<sequence>MSLNKSRKRLIKKYRKLYNSHPIGLKFSADGGKTFVALGNIVETYIPNAKNIDSGSINASKLGTDGFGFRNLEITLKSDISKEEFNKLKGVLW</sequence>
<organism evidence="1">
    <name type="scientific">Streptococcus parasanguinis</name>
    <dbReference type="NCBI Taxonomy" id="1318"/>
    <lineage>
        <taxon>Bacteria</taxon>
        <taxon>Bacillati</taxon>
        <taxon>Bacillota</taxon>
        <taxon>Bacilli</taxon>
        <taxon>Lactobacillales</taxon>
        <taxon>Streptococcaceae</taxon>
        <taxon>Streptococcus</taxon>
    </lineage>
</organism>
<protein>
    <submittedName>
        <fullName evidence="1">Uncharacterized protein</fullName>
    </submittedName>
</protein>
<gene>
    <name evidence="1" type="ORF">GMC90_05825</name>
</gene>
<comment type="caution">
    <text evidence="1">The sequence shown here is derived from an EMBL/GenBank/DDBJ whole genome shotgun (WGS) entry which is preliminary data.</text>
</comment>
<proteinExistence type="predicted"/>
<dbReference type="AlphaFoldDB" id="A0A6A8V5S7"/>
<dbReference type="RefSeq" id="WP_155214266.1">
    <property type="nucleotide sequence ID" value="NZ_WMZE01000002.1"/>
</dbReference>
<accession>A0A6A8V5S7</accession>